<reference evidence="1" key="1">
    <citation type="submission" date="2017-05" db="EMBL/GenBank/DDBJ databases">
        <title>The virome of a scalding spring: bacteriophages and archaeal viruses share the pool.</title>
        <authorList>
            <person name="Zablocki O.D.J."/>
            <person name="van Zyl L.J."/>
            <person name="Kirby B."/>
            <person name="Trindade M.I."/>
        </authorList>
    </citation>
    <scope>NUCLEOTIDE SEQUENCE</scope>
</reference>
<evidence type="ECO:0000313" key="1">
    <source>
        <dbReference type="EMBL" id="ASV43906.1"/>
    </source>
</evidence>
<organism evidence="1">
    <name type="scientific">Hot spring virus BHS1</name>
    <dbReference type="NCBI Taxonomy" id="2024351"/>
    <lineage>
        <taxon>Viruses</taxon>
    </lineage>
</organism>
<proteinExistence type="predicted"/>
<accession>A0A2U7NYG8</accession>
<dbReference type="EMBL" id="MF098556">
    <property type="protein sequence ID" value="ASV43906.1"/>
    <property type="molecule type" value="Genomic_DNA"/>
</dbReference>
<name>A0A2U7NYG8_9VIRU</name>
<sequence length="149" mass="16161">MTITRAQAESVLIRRCGKWLTMAGLDGVTVNGTNNDLNDPLGYALRQMGINPANISSIADSDLAGVDDIDRLLDLAELRTLKNIQQNYDAVNLSVGGRSESYSDFANRIEAAIKRKQEEIESVYGLGLGSLEAGVIQLDFAQRSDDLVS</sequence>
<protein>
    <submittedName>
        <fullName evidence="1">Uncharacterized protein</fullName>
    </submittedName>
</protein>